<feature type="transmembrane region" description="Helical" evidence="1">
    <location>
        <begin position="12"/>
        <end position="29"/>
    </location>
</feature>
<keyword evidence="1" id="KW-1133">Transmembrane helix</keyword>
<feature type="transmembrane region" description="Helical" evidence="1">
    <location>
        <begin position="336"/>
        <end position="351"/>
    </location>
</feature>
<keyword evidence="1" id="KW-0472">Membrane</keyword>
<name>A0ABS4CPQ6_9ENTE</name>
<comment type="caution">
    <text evidence="2">The sequence shown here is derived from an EMBL/GenBank/DDBJ whole genome shotgun (WGS) entry which is preliminary data.</text>
</comment>
<gene>
    <name evidence="2" type="ORF">I6N96_17320</name>
</gene>
<dbReference type="RefSeq" id="WP_209558832.1">
    <property type="nucleotide sequence ID" value="NZ_JAEDXU010000012.1"/>
</dbReference>
<reference evidence="2 3" key="1">
    <citation type="submission" date="2020-12" db="EMBL/GenBank/DDBJ databases">
        <title>Vagococcus allomyrinae sp. nov. and Enterococcus lavae sp. nov., isolated from the larvae of Allomyrina dichotoma.</title>
        <authorList>
            <person name="Lee S.D."/>
        </authorList>
    </citation>
    <scope>NUCLEOTIDE SEQUENCE [LARGE SCALE GENOMIC DNA]</scope>
    <source>
        <strain evidence="2 3">BWM-S5</strain>
    </source>
</reference>
<accession>A0ABS4CPQ6</accession>
<feature type="transmembrane region" description="Helical" evidence="1">
    <location>
        <begin position="93"/>
        <end position="112"/>
    </location>
</feature>
<feature type="transmembrane region" description="Helical" evidence="1">
    <location>
        <begin position="357"/>
        <end position="373"/>
    </location>
</feature>
<feature type="transmembrane region" description="Helical" evidence="1">
    <location>
        <begin position="119"/>
        <end position="140"/>
    </location>
</feature>
<protein>
    <submittedName>
        <fullName evidence="2">EpaQ family protein</fullName>
    </submittedName>
</protein>
<feature type="transmembrane region" description="Helical" evidence="1">
    <location>
        <begin position="68"/>
        <end position="87"/>
    </location>
</feature>
<evidence type="ECO:0000313" key="3">
    <source>
        <dbReference type="Proteomes" id="UP000673375"/>
    </source>
</evidence>
<dbReference type="Proteomes" id="UP000673375">
    <property type="component" value="Unassembled WGS sequence"/>
</dbReference>
<dbReference type="NCBIfam" id="NF037933">
    <property type="entry name" value="EpaQ_fam"/>
    <property type="match status" value="1"/>
</dbReference>
<feature type="transmembrane region" description="Helical" evidence="1">
    <location>
        <begin position="41"/>
        <end position="59"/>
    </location>
</feature>
<proteinExistence type="predicted"/>
<keyword evidence="1" id="KW-0812">Transmembrane</keyword>
<evidence type="ECO:0000313" key="2">
    <source>
        <dbReference type="EMBL" id="MBP1048055.1"/>
    </source>
</evidence>
<feature type="transmembrane region" description="Helical" evidence="1">
    <location>
        <begin position="229"/>
        <end position="249"/>
    </location>
</feature>
<evidence type="ECO:0000256" key="1">
    <source>
        <dbReference type="SAM" id="Phobius"/>
    </source>
</evidence>
<sequence>MKVDSEEKYIEGAKFASLFAGFICAYLTWGGLGTISDEMFLFFPKIFPVTLLVLFILTVSELKKVERFFAGGLSVLALIPAMFYFNNYFHLSFYWHIPLSLIFIFLTGKLSFTETHRRLLTYFSGGYIGVMLVKLIMVTFNLGNLELWINKNLIAGATFFACMLTVILIDRMSLDYSLPIEGLVSLVGITVFYLCDSWTPMISYAGFLLISAGIKYNSKIRRSLENSKVWIVLFSVMFLFIPIITYLFAANDGFGIQLSGRVEIWQELFYSWTSEMGNLLIGAGNGFNAVRSDLPAHSAYLDILWRYGIIGYVIFFGGIVLLMFRHKQRRYSTNQLLCLAAFLVTCIHATMENYLSSFQWIPIIFIFPGLLISQSEKASALEKEIGLLNEVEAYDESALTDSETVDI</sequence>
<feature type="transmembrane region" description="Helical" evidence="1">
    <location>
        <begin position="152"/>
        <end position="169"/>
    </location>
</feature>
<feature type="transmembrane region" description="Helical" evidence="1">
    <location>
        <begin position="304"/>
        <end position="324"/>
    </location>
</feature>
<organism evidence="2 3">
    <name type="scientific">Enterococcus larvae</name>
    <dbReference type="NCBI Taxonomy" id="2794352"/>
    <lineage>
        <taxon>Bacteria</taxon>
        <taxon>Bacillati</taxon>
        <taxon>Bacillota</taxon>
        <taxon>Bacilli</taxon>
        <taxon>Lactobacillales</taxon>
        <taxon>Enterococcaceae</taxon>
        <taxon>Enterococcus</taxon>
    </lineage>
</organism>
<dbReference type="EMBL" id="JAEDXU010000012">
    <property type="protein sequence ID" value="MBP1048055.1"/>
    <property type="molecule type" value="Genomic_DNA"/>
</dbReference>
<keyword evidence="3" id="KW-1185">Reference proteome</keyword>